<evidence type="ECO:0000313" key="2">
    <source>
        <dbReference type="Proteomes" id="UP000718564"/>
    </source>
</evidence>
<reference evidence="1 2" key="1">
    <citation type="submission" date="2018-06" db="EMBL/GenBank/DDBJ databases">
        <title>Comparative genomics of Brasilonema spp. strains.</title>
        <authorList>
            <person name="Alvarenga D.O."/>
            <person name="Fiore M.F."/>
            <person name="Varani A.M."/>
        </authorList>
    </citation>
    <scope>NUCLEOTIDE SEQUENCE [LARGE SCALE GENOMIC DNA]</scope>
    <source>
        <strain evidence="1 2">SPC951</strain>
    </source>
</reference>
<dbReference type="EMBL" id="QMEB01000083">
    <property type="protein sequence ID" value="NMG20234.1"/>
    <property type="molecule type" value="Genomic_DNA"/>
</dbReference>
<proteinExistence type="predicted"/>
<dbReference type="Proteomes" id="UP000718564">
    <property type="component" value="Unassembled WGS sequence"/>
</dbReference>
<dbReference type="RefSeq" id="WP_169155502.1">
    <property type="nucleotide sequence ID" value="NZ_CAWPJE010000063.1"/>
</dbReference>
<evidence type="ECO:0000313" key="1">
    <source>
        <dbReference type="EMBL" id="NMG20234.1"/>
    </source>
</evidence>
<accession>A0ABX1P757</accession>
<keyword evidence="2" id="KW-1185">Reference proteome</keyword>
<gene>
    <name evidence="1" type="ORF">DP116_12515</name>
</gene>
<protein>
    <submittedName>
        <fullName evidence="1">Uncharacterized protein</fullName>
    </submittedName>
</protein>
<comment type="caution">
    <text evidence="1">The sequence shown here is derived from an EMBL/GenBank/DDBJ whole genome shotgun (WGS) entry which is preliminary data.</text>
</comment>
<sequence length="88" mass="9762">MGDFSGGWQIFHMPTARLTAIVVTQPYGKPSTGFRASPIPALHSLDAFVGLASREEIEVCLWYSTQAADPEIRKNSLLVRKPKSDSWK</sequence>
<organism evidence="1 2">
    <name type="scientific">Brasilonema bromeliae SPC951</name>
    <dbReference type="NCBI Taxonomy" id="385972"/>
    <lineage>
        <taxon>Bacteria</taxon>
        <taxon>Bacillati</taxon>
        <taxon>Cyanobacteriota</taxon>
        <taxon>Cyanophyceae</taxon>
        <taxon>Nostocales</taxon>
        <taxon>Scytonemataceae</taxon>
        <taxon>Brasilonema</taxon>
        <taxon>Bromeliae group (in: Brasilonema)</taxon>
    </lineage>
</organism>
<name>A0ABX1P757_9CYAN</name>